<keyword evidence="1" id="KW-0560">Oxidoreductase</keyword>
<dbReference type="SUPFAM" id="SSF56645">
    <property type="entry name" value="Acyl-CoA dehydrogenase NM domain-like"/>
    <property type="match status" value="1"/>
</dbReference>
<dbReference type="InterPro" id="IPR036250">
    <property type="entry name" value="AcylCo_DH-like_C"/>
</dbReference>
<protein>
    <submittedName>
        <fullName evidence="2">Acyl-CoA dehydrogenase</fullName>
    </submittedName>
</protein>
<gene>
    <name evidence="2" type="ORF">L1F33_02950</name>
</gene>
<dbReference type="PANTHER" id="PTHR48083:SF37">
    <property type="entry name" value="DEHYDROGENASE, PUTATIVE-RELATED"/>
    <property type="match status" value="1"/>
</dbReference>
<accession>A0ABY5T4Q8</accession>
<dbReference type="PANTHER" id="PTHR48083">
    <property type="entry name" value="MEDIUM-CHAIN SPECIFIC ACYL-COA DEHYDROGENASE, MITOCHONDRIAL-RELATED"/>
    <property type="match status" value="1"/>
</dbReference>
<dbReference type="InterPro" id="IPR009100">
    <property type="entry name" value="AcylCoA_DH/oxidase_NM_dom_sf"/>
</dbReference>
<dbReference type="Gene3D" id="1.20.140.10">
    <property type="entry name" value="Butyryl-CoA Dehydrogenase, subunit A, domain 3"/>
    <property type="match status" value="1"/>
</dbReference>
<name>A0ABY5T4Q8_9SPHN</name>
<dbReference type="Gene3D" id="1.10.540.10">
    <property type="entry name" value="Acyl-CoA dehydrogenase/oxidase, N-terminal domain"/>
    <property type="match status" value="1"/>
</dbReference>
<sequence length="359" mass="38667">MSGDLGSKVAAVLPQPTDLEASLDVELDCLRQEAWLTACLPVDAGGQGWGTQSEGAMAAFDALRMLGRSDLSLARLFEGHMNAVKLVQLYGSTALKDAIWREVTGGALLGVWGADDPSASVRLEVDGDRLSLSGAKRFASGLGSVRHAIIVAATDEGGQLVVIPADEPERADPSTWRMAGMRATRSGRYVVDGLTVPAMYRLGAPDDLLREPYFEGGIWRYCAAHLGGAEALYDVMRDHLCDLNRQSDSVQGRRIAKASIAIETARLWLVRAATEIEMADAAPGKAALALLAREVTERCCRDVMDLTERALGMAAHEEGSRIDQLRRDLGLFLCQATPDAKLARATDALIARRVRPELL</sequence>
<evidence type="ECO:0000313" key="2">
    <source>
        <dbReference type="EMBL" id="UVI39934.1"/>
    </source>
</evidence>
<dbReference type="InterPro" id="IPR050741">
    <property type="entry name" value="Acyl-CoA_dehydrogenase"/>
</dbReference>
<evidence type="ECO:0000256" key="1">
    <source>
        <dbReference type="ARBA" id="ARBA00023002"/>
    </source>
</evidence>
<dbReference type="InterPro" id="IPR037069">
    <property type="entry name" value="AcylCoA_DH/ox_N_sf"/>
</dbReference>
<evidence type="ECO:0000313" key="3">
    <source>
        <dbReference type="Proteomes" id="UP001065265"/>
    </source>
</evidence>
<proteinExistence type="predicted"/>
<dbReference type="InterPro" id="IPR046373">
    <property type="entry name" value="Acyl-CoA_Oxase/DH_mid-dom_sf"/>
</dbReference>
<dbReference type="SUPFAM" id="SSF47203">
    <property type="entry name" value="Acyl-CoA dehydrogenase C-terminal domain-like"/>
    <property type="match status" value="1"/>
</dbReference>
<dbReference type="Gene3D" id="2.40.110.10">
    <property type="entry name" value="Butyryl-CoA Dehydrogenase, subunit A, domain 2"/>
    <property type="match status" value="1"/>
</dbReference>
<dbReference type="EMBL" id="CP092471">
    <property type="protein sequence ID" value="UVI39934.1"/>
    <property type="molecule type" value="Genomic_DNA"/>
</dbReference>
<reference evidence="2" key="1">
    <citation type="submission" date="2022-02" db="EMBL/GenBank/DDBJ databases">
        <title>Qipengyuania spongiae sp. nov., isolated from marine sponge.</title>
        <authorList>
            <person name="Li Z."/>
            <person name="Zhang M."/>
        </authorList>
    </citation>
    <scope>NUCLEOTIDE SEQUENCE</scope>
    <source>
        <strain evidence="2">PHS-Z21</strain>
    </source>
</reference>
<dbReference type="RefSeq" id="WP_265559757.1">
    <property type="nucleotide sequence ID" value="NZ_CP092471.1"/>
</dbReference>
<organism evidence="2 3">
    <name type="scientific">Qipengyuania spongiae</name>
    <dbReference type="NCBI Taxonomy" id="2909673"/>
    <lineage>
        <taxon>Bacteria</taxon>
        <taxon>Pseudomonadati</taxon>
        <taxon>Pseudomonadota</taxon>
        <taxon>Alphaproteobacteria</taxon>
        <taxon>Sphingomonadales</taxon>
        <taxon>Erythrobacteraceae</taxon>
        <taxon>Qipengyuania</taxon>
    </lineage>
</organism>
<dbReference type="Proteomes" id="UP001065265">
    <property type="component" value="Chromosome"/>
</dbReference>
<keyword evidence="3" id="KW-1185">Reference proteome</keyword>